<dbReference type="InterPro" id="IPR044859">
    <property type="entry name" value="Allene_oxi_cyc_Dirigent"/>
</dbReference>
<organism evidence="5 6">
    <name type="scientific">Prunus yedoensis var. nudiflora</name>
    <dbReference type="NCBI Taxonomy" id="2094558"/>
    <lineage>
        <taxon>Eukaryota</taxon>
        <taxon>Viridiplantae</taxon>
        <taxon>Streptophyta</taxon>
        <taxon>Embryophyta</taxon>
        <taxon>Tracheophyta</taxon>
        <taxon>Spermatophyta</taxon>
        <taxon>Magnoliopsida</taxon>
        <taxon>eudicotyledons</taxon>
        <taxon>Gunneridae</taxon>
        <taxon>Pentapetalae</taxon>
        <taxon>rosids</taxon>
        <taxon>fabids</taxon>
        <taxon>Rosales</taxon>
        <taxon>Rosaceae</taxon>
        <taxon>Amygdaloideae</taxon>
        <taxon>Amygdaleae</taxon>
        <taxon>Prunus</taxon>
    </lineage>
</organism>
<accession>A0A314XNT4</accession>
<dbReference type="GO" id="GO:0048046">
    <property type="term" value="C:apoplast"/>
    <property type="evidence" value="ECO:0007669"/>
    <property type="project" value="UniProtKB-SubCell"/>
</dbReference>
<evidence type="ECO:0000313" key="5">
    <source>
        <dbReference type="EMBL" id="PQP93300.1"/>
    </source>
</evidence>
<keyword evidence="4" id="KW-0052">Apoplast</keyword>
<comment type="function">
    <text evidence="4">Dirigent proteins impart stereoselectivity on the phenoxy radical-coupling reaction, yielding optically active lignans from two molecules of coniferyl alcohol in the biosynthesis of lignans, flavonolignans, and alkaloids and thus plays a central role in plant secondary metabolism.</text>
</comment>
<protein>
    <recommendedName>
        <fullName evidence="4">Dirigent protein</fullName>
    </recommendedName>
</protein>
<comment type="subunit">
    <text evidence="2 4">Homodimer.</text>
</comment>
<dbReference type="STRING" id="2094558.A0A314XNT4"/>
<comment type="caution">
    <text evidence="5">The sequence shown here is derived from an EMBL/GenBank/DDBJ whole genome shotgun (WGS) entry which is preliminary data.</text>
</comment>
<evidence type="ECO:0000256" key="3">
    <source>
        <dbReference type="ARBA" id="ARBA00022525"/>
    </source>
</evidence>
<keyword evidence="4" id="KW-0732">Signal</keyword>
<dbReference type="PANTHER" id="PTHR21495">
    <property type="entry name" value="NUCLEOPORIN-RELATED"/>
    <property type="match status" value="1"/>
</dbReference>
<reference evidence="5 6" key="1">
    <citation type="submission" date="2018-02" db="EMBL/GenBank/DDBJ databases">
        <title>Draft genome of wild Prunus yedoensis var. nudiflora.</title>
        <authorList>
            <person name="Baek S."/>
            <person name="Kim J.-H."/>
            <person name="Choi K."/>
            <person name="Kim G.-B."/>
            <person name="Cho A."/>
            <person name="Jang H."/>
            <person name="Shin C.-H."/>
            <person name="Yu H.-J."/>
            <person name="Mun J.-H."/>
        </authorList>
    </citation>
    <scope>NUCLEOTIDE SEQUENCE [LARGE SCALE GENOMIC DNA]</scope>
    <source>
        <strain evidence="6">cv. Jeju island</strain>
        <tissue evidence="5">Leaf</tissue>
    </source>
</reference>
<evidence type="ECO:0000313" key="6">
    <source>
        <dbReference type="Proteomes" id="UP000250321"/>
    </source>
</evidence>
<dbReference type="Pfam" id="PF03018">
    <property type="entry name" value="Dirigent"/>
    <property type="match status" value="1"/>
</dbReference>
<dbReference type="Proteomes" id="UP000250321">
    <property type="component" value="Unassembled WGS sequence"/>
</dbReference>
<evidence type="ECO:0000256" key="2">
    <source>
        <dbReference type="ARBA" id="ARBA00011738"/>
    </source>
</evidence>
<feature type="chain" id="PRO_5016192237" description="Dirigent protein" evidence="4">
    <location>
        <begin position="24"/>
        <end position="182"/>
    </location>
</feature>
<comment type="subcellular location">
    <subcellularLocation>
        <location evidence="4">Secreted</location>
        <location evidence="4">Extracellular space</location>
        <location evidence="4">Apoplast</location>
    </subcellularLocation>
</comment>
<evidence type="ECO:0000256" key="4">
    <source>
        <dbReference type="RuleBase" id="RU363099"/>
    </source>
</evidence>
<proteinExistence type="inferred from homology"/>
<keyword evidence="6" id="KW-1185">Reference proteome</keyword>
<name>A0A314XNT4_PRUYE</name>
<dbReference type="OrthoDB" id="1864232at2759"/>
<gene>
    <name evidence="5" type="ORF">Pyn_41256</name>
</gene>
<sequence>MSLLFLYCSLFVFCSTLFHSTDGVLIRQFARSDKTENVSHLHFFFHDILSGKNPTSVRIIGPPYGSSAGFGSTMMIDNALTEEQDPKSKIIGRAQGFYSMAAQNDIALLMVMTLVFEDGTYKGSTISILGRNPVLNDVREMPIVGGTGQFRFARGYVLAHTVWFDANTGDATVEYNVYVSQS</sequence>
<dbReference type="EMBL" id="PJQY01002474">
    <property type="protein sequence ID" value="PQP93300.1"/>
    <property type="molecule type" value="Genomic_DNA"/>
</dbReference>
<keyword evidence="3 4" id="KW-0964">Secreted</keyword>
<dbReference type="Gene3D" id="2.40.480.10">
    <property type="entry name" value="Allene oxide cyclase-like"/>
    <property type="match status" value="1"/>
</dbReference>
<dbReference type="AlphaFoldDB" id="A0A314XNT4"/>
<feature type="signal peptide" evidence="4">
    <location>
        <begin position="1"/>
        <end position="23"/>
    </location>
</feature>
<comment type="similarity">
    <text evidence="1 4">Belongs to the plant dirigent protein family.</text>
</comment>
<dbReference type="InterPro" id="IPR004265">
    <property type="entry name" value="Dirigent"/>
</dbReference>
<evidence type="ECO:0000256" key="1">
    <source>
        <dbReference type="ARBA" id="ARBA00010746"/>
    </source>
</evidence>
<dbReference type="GO" id="GO:0009699">
    <property type="term" value="P:phenylpropanoid biosynthetic process"/>
    <property type="evidence" value="ECO:0007669"/>
    <property type="project" value="UniProtKB-ARBA"/>
</dbReference>